<sequence length="169" mass="18245">MPGELEGRGQCGAHAAGADDADGEPRGAVLEVWLVDCTHATAAFPFQSALGTGRFLVMLTLSGRAAAGRPQAVGFATRRTAPARGQIPVPSRPRRGMIHGMTDTAEQDTERQARERLRERLRAARREARRVLSRADWGSSIRDRLTHLVDAADEVYDLDEPAESTATGS</sequence>
<evidence type="ECO:0000313" key="2">
    <source>
        <dbReference type="EMBL" id="GHG50469.1"/>
    </source>
</evidence>
<protein>
    <submittedName>
        <fullName evidence="2">Uncharacterized protein</fullName>
    </submittedName>
</protein>
<comment type="caution">
    <text evidence="2">The sequence shown here is derived from an EMBL/GenBank/DDBJ whole genome shotgun (WGS) entry which is preliminary data.</text>
</comment>
<dbReference type="EMBL" id="BNBF01000008">
    <property type="protein sequence ID" value="GHG50469.1"/>
    <property type="molecule type" value="Genomic_DNA"/>
</dbReference>
<gene>
    <name evidence="2" type="ORF">GCM10018980_32470</name>
</gene>
<name>A0A919C514_9ACTN</name>
<feature type="region of interest" description="Disordered" evidence="1">
    <location>
        <begin position="1"/>
        <end position="22"/>
    </location>
</feature>
<proteinExistence type="predicted"/>
<feature type="region of interest" description="Disordered" evidence="1">
    <location>
        <begin position="77"/>
        <end position="109"/>
    </location>
</feature>
<evidence type="ECO:0000313" key="3">
    <source>
        <dbReference type="Proteomes" id="UP000619355"/>
    </source>
</evidence>
<evidence type="ECO:0000256" key="1">
    <source>
        <dbReference type="SAM" id="MobiDB-lite"/>
    </source>
</evidence>
<dbReference type="AlphaFoldDB" id="A0A919C514"/>
<dbReference type="Proteomes" id="UP000619355">
    <property type="component" value="Unassembled WGS sequence"/>
</dbReference>
<keyword evidence="3" id="KW-1185">Reference proteome</keyword>
<organism evidence="2 3">
    <name type="scientific">Streptomyces capoamus</name>
    <dbReference type="NCBI Taxonomy" id="68183"/>
    <lineage>
        <taxon>Bacteria</taxon>
        <taxon>Bacillati</taxon>
        <taxon>Actinomycetota</taxon>
        <taxon>Actinomycetes</taxon>
        <taxon>Kitasatosporales</taxon>
        <taxon>Streptomycetaceae</taxon>
        <taxon>Streptomyces</taxon>
    </lineage>
</organism>
<accession>A0A919C514</accession>
<reference evidence="3" key="1">
    <citation type="journal article" date="2019" name="Int. J. Syst. Evol. Microbiol.">
        <title>The Global Catalogue of Microorganisms (GCM) 10K type strain sequencing project: providing services to taxonomists for standard genome sequencing and annotation.</title>
        <authorList>
            <consortium name="The Broad Institute Genomics Platform"/>
            <consortium name="The Broad Institute Genome Sequencing Center for Infectious Disease"/>
            <person name="Wu L."/>
            <person name="Ma J."/>
        </authorList>
    </citation>
    <scope>NUCLEOTIDE SEQUENCE [LARGE SCALE GENOMIC DNA]</scope>
    <source>
        <strain evidence="3">JCM 4253</strain>
    </source>
</reference>